<evidence type="ECO:0008006" key="3">
    <source>
        <dbReference type="Google" id="ProtNLM"/>
    </source>
</evidence>
<reference evidence="1 2" key="1">
    <citation type="submission" date="2009-07" db="EMBL/GenBank/DDBJ databases">
        <authorList>
            <person name="Madupu R."/>
            <person name="Durkin A.S."/>
            <person name="Torralba M."/>
            <person name="Methe B."/>
            <person name="Sutton G.G."/>
            <person name="Strausberg R.L."/>
            <person name="Nelson K.E."/>
        </authorList>
    </citation>
    <scope>NUCLEOTIDE SEQUENCE [LARGE SCALE GENOMIC DNA]</scope>
    <source>
        <strain evidence="1 2">SK82</strain>
    </source>
</reference>
<accession>A0ABP2GMU7</accession>
<sequence length="83" mass="9389">MNEEEQVLKFIDPDNIVIILKTTNNFETAELTDQRGIVYYLKRVKTKNGIRLENGNTSIHFNSGSGILKIGQGRPIKVIEVKS</sequence>
<dbReference type="EMBL" id="ACVR01000025">
    <property type="protein sequence ID" value="EET83082.1"/>
    <property type="molecule type" value="Genomic_DNA"/>
</dbReference>
<dbReference type="Proteomes" id="UP000018419">
    <property type="component" value="Unassembled WGS sequence"/>
</dbReference>
<evidence type="ECO:0000313" key="1">
    <source>
        <dbReference type="EMBL" id="EET83082.1"/>
    </source>
</evidence>
<protein>
    <recommendedName>
        <fullName evidence="3">NADPH-dependent 7-cyano-7-deazaguanine reductase</fullName>
    </recommendedName>
</protein>
<comment type="caution">
    <text evidence="1">The sequence shown here is derived from an EMBL/GenBank/DDBJ whole genome shotgun (WGS) entry which is preliminary data.</text>
</comment>
<proteinExistence type="predicted"/>
<gene>
    <name evidence="1" type="ORF">ACIRA0001_3153</name>
</gene>
<organism evidence="1 2">
    <name type="scientific">Acinetobacter radioresistens SK82</name>
    <dbReference type="NCBI Taxonomy" id="596318"/>
    <lineage>
        <taxon>Bacteria</taxon>
        <taxon>Pseudomonadati</taxon>
        <taxon>Pseudomonadota</taxon>
        <taxon>Gammaproteobacteria</taxon>
        <taxon>Moraxellales</taxon>
        <taxon>Moraxellaceae</taxon>
        <taxon>Acinetobacter</taxon>
    </lineage>
</organism>
<name>A0ABP2GMU7_ACIRA</name>
<keyword evidence="2" id="KW-1185">Reference proteome</keyword>
<dbReference type="RefSeq" id="WP_005405005.1">
    <property type="nucleotide sequence ID" value="NZ_ACVR01000025.1"/>
</dbReference>
<evidence type="ECO:0000313" key="2">
    <source>
        <dbReference type="Proteomes" id="UP000018419"/>
    </source>
</evidence>